<feature type="compositionally biased region" description="Basic and acidic residues" evidence="1">
    <location>
        <begin position="129"/>
        <end position="150"/>
    </location>
</feature>
<protein>
    <recommendedName>
        <fullName evidence="3">E3 ubiquitin protein ligase DRIP2</fullName>
    </recommendedName>
</protein>
<evidence type="ECO:0008006" key="3">
    <source>
        <dbReference type="Google" id="ProtNLM"/>
    </source>
</evidence>
<sequence>MQLILCLSQADHNVQDLRAKLFPFTIKKAEEPEAVPSVPLAGKRKERSLSSLGVTTPRLSAQSGLTGRRIKCAARKRLSLQEPTHFVDKPVDKEETDKAVEVFPVNLNSPETLCEIAQNQRQNSSNTESSKRHMPCKDTEDQAKPCEGKTEMWKPLTDLVDAASKTKSIKFTMNGPVVKPVLPNGHDNEAHVPETKFKEHDNKLKGHGDENGSTPAPSGSRKPRELQGVRQRRAAVSKGMNLSAKAMVKANSKRDRRFSPIWFSLVASNDQGRDAPLPQISSCYLRVKDGSLPVSFIKKYLVKKLDLASEAEVEILLRGQPVVSTLQLHNLVDLWLQTAPSSERIQTSVGSSAKNFVMVLSYGRRAQLP</sequence>
<evidence type="ECO:0000313" key="2">
    <source>
        <dbReference type="EMBL" id="SPD29712.1"/>
    </source>
</evidence>
<gene>
    <name evidence="2" type="ORF">FSB_LOCUS57594</name>
</gene>
<dbReference type="PANTHER" id="PTHR46293">
    <property type="entry name" value="E3 UBIQUITIN PROTEIN LIGASE DRIP1"/>
    <property type="match status" value="1"/>
</dbReference>
<dbReference type="GO" id="GO:0004842">
    <property type="term" value="F:ubiquitin-protein transferase activity"/>
    <property type="evidence" value="ECO:0007669"/>
    <property type="project" value="InterPro"/>
</dbReference>
<feature type="compositionally biased region" description="Basic and acidic residues" evidence="1">
    <location>
        <begin position="201"/>
        <end position="210"/>
    </location>
</feature>
<accession>A0A2N9IXU5</accession>
<dbReference type="AlphaFoldDB" id="A0A2N9IXU5"/>
<organism evidence="2">
    <name type="scientific">Fagus sylvatica</name>
    <name type="common">Beechnut</name>
    <dbReference type="NCBI Taxonomy" id="28930"/>
    <lineage>
        <taxon>Eukaryota</taxon>
        <taxon>Viridiplantae</taxon>
        <taxon>Streptophyta</taxon>
        <taxon>Embryophyta</taxon>
        <taxon>Tracheophyta</taxon>
        <taxon>Spermatophyta</taxon>
        <taxon>Magnoliopsida</taxon>
        <taxon>eudicotyledons</taxon>
        <taxon>Gunneridae</taxon>
        <taxon>Pentapetalae</taxon>
        <taxon>rosids</taxon>
        <taxon>fabids</taxon>
        <taxon>Fagales</taxon>
        <taxon>Fagaceae</taxon>
        <taxon>Fagus</taxon>
    </lineage>
</organism>
<evidence type="ECO:0000256" key="1">
    <source>
        <dbReference type="SAM" id="MobiDB-lite"/>
    </source>
</evidence>
<feature type="compositionally biased region" description="Polar residues" evidence="1">
    <location>
        <begin position="118"/>
        <end position="128"/>
    </location>
</feature>
<name>A0A2N9IXU5_FAGSY</name>
<dbReference type="PANTHER" id="PTHR46293:SF3">
    <property type="entry name" value="E3 UBIQUITIN PROTEIN LIGASE DRIPH-RELATED"/>
    <property type="match status" value="1"/>
</dbReference>
<dbReference type="EMBL" id="OIVN01006282">
    <property type="protein sequence ID" value="SPD29712.1"/>
    <property type="molecule type" value="Genomic_DNA"/>
</dbReference>
<feature type="region of interest" description="Disordered" evidence="1">
    <location>
        <begin position="118"/>
        <end position="150"/>
    </location>
</feature>
<feature type="region of interest" description="Disordered" evidence="1">
    <location>
        <begin position="201"/>
        <end position="230"/>
    </location>
</feature>
<dbReference type="InterPro" id="IPR044807">
    <property type="entry name" value="DRIP1-like"/>
</dbReference>
<proteinExistence type="predicted"/>
<reference evidence="2" key="1">
    <citation type="submission" date="2018-02" db="EMBL/GenBank/DDBJ databases">
        <authorList>
            <person name="Cohen D.B."/>
            <person name="Kent A.D."/>
        </authorList>
    </citation>
    <scope>NUCLEOTIDE SEQUENCE</scope>
</reference>